<dbReference type="GO" id="GO:0051287">
    <property type="term" value="F:NAD binding"/>
    <property type="evidence" value="ECO:0007669"/>
    <property type="project" value="UniProtKB-UniRule"/>
</dbReference>
<comment type="caution">
    <text evidence="22">The sequence shown here is derived from an EMBL/GenBank/DDBJ whole genome shotgun (WGS) entry which is preliminary data.</text>
</comment>
<comment type="cofactor">
    <cofactor evidence="3">
        <name>Zn(2+)</name>
        <dbReference type="ChEBI" id="CHEBI:29105"/>
    </cofactor>
</comment>
<keyword evidence="17" id="KW-0511">Multifunctional enzyme</keyword>
<evidence type="ECO:0000256" key="2">
    <source>
        <dbReference type="ARBA" id="ARBA00001460"/>
    </source>
</evidence>
<dbReference type="Gene3D" id="1.10.287.1080">
    <property type="entry name" value="MazG-like"/>
    <property type="match status" value="1"/>
</dbReference>
<feature type="domain" description="Phosphoribosyl-AMP cyclohydrolase" evidence="21">
    <location>
        <begin position="223"/>
        <end position="293"/>
    </location>
</feature>
<comment type="catalytic activity">
    <reaction evidence="18 19">
        <text>L-histidinol + 2 NAD(+) + H2O = L-histidine + 2 NADH + 3 H(+)</text>
        <dbReference type="Rhea" id="RHEA:20641"/>
        <dbReference type="ChEBI" id="CHEBI:15377"/>
        <dbReference type="ChEBI" id="CHEBI:15378"/>
        <dbReference type="ChEBI" id="CHEBI:57540"/>
        <dbReference type="ChEBI" id="CHEBI:57595"/>
        <dbReference type="ChEBI" id="CHEBI:57699"/>
        <dbReference type="ChEBI" id="CHEBI:57945"/>
        <dbReference type="EC" id="1.1.1.23"/>
    </reaction>
</comment>
<dbReference type="EC" id="1.1.1.23" evidence="19"/>
<dbReference type="Pfam" id="PF00815">
    <property type="entry name" value="Histidinol_dh"/>
    <property type="match status" value="1"/>
</dbReference>
<keyword evidence="14 19" id="KW-0560">Oxidoreductase</keyword>
<dbReference type="SUPFAM" id="SSF101386">
    <property type="entry name" value="all-alpha NTP pyrophosphatases"/>
    <property type="match status" value="1"/>
</dbReference>
<dbReference type="PANTHER" id="PTHR21256:SF2">
    <property type="entry name" value="HISTIDINE BIOSYNTHESIS TRIFUNCTIONAL PROTEIN"/>
    <property type="match status" value="1"/>
</dbReference>
<dbReference type="RefSeq" id="XP_046010600.1">
    <property type="nucleotide sequence ID" value="XM_046160371.1"/>
</dbReference>
<evidence type="ECO:0000256" key="1">
    <source>
        <dbReference type="ARBA" id="ARBA00000024"/>
    </source>
</evidence>
<evidence type="ECO:0000259" key="21">
    <source>
        <dbReference type="Pfam" id="PF01502"/>
    </source>
</evidence>
<dbReference type="InterPro" id="IPR002496">
    <property type="entry name" value="PRib_AMP_CycHydrolase_dom"/>
</dbReference>
<evidence type="ECO:0000313" key="23">
    <source>
        <dbReference type="Proteomes" id="UP000756346"/>
    </source>
</evidence>
<dbReference type="GO" id="GO:0004399">
    <property type="term" value="F:histidinol dehydrogenase activity"/>
    <property type="evidence" value="ECO:0007669"/>
    <property type="project" value="UniProtKB-UniRule"/>
</dbReference>
<dbReference type="FunFam" id="1.20.5.1300:FF:000001">
    <property type="entry name" value="Histidine biosynthesis trifunctional protein"/>
    <property type="match status" value="1"/>
</dbReference>
<dbReference type="Proteomes" id="UP000756346">
    <property type="component" value="Unassembled WGS sequence"/>
</dbReference>
<comment type="pathway">
    <text evidence="4">Amino-acid biosynthesis; L-histidine biosynthesis; L-histidine from 5-phospho-alpha-D-ribose 1-diphosphate: step 9/9.</text>
</comment>
<dbReference type="GO" id="GO:0046872">
    <property type="term" value="F:metal ion binding"/>
    <property type="evidence" value="ECO:0007669"/>
    <property type="project" value="UniProtKB-KW"/>
</dbReference>
<name>A0A9P8Y578_9PEZI</name>
<comment type="catalytic activity">
    <reaction evidence="2 19">
        <text>1-(5-phospho-beta-D-ribosyl)-ATP + H2O = 1-(5-phospho-beta-D-ribosyl)-5'-AMP + diphosphate + H(+)</text>
        <dbReference type="Rhea" id="RHEA:22828"/>
        <dbReference type="ChEBI" id="CHEBI:15377"/>
        <dbReference type="ChEBI" id="CHEBI:15378"/>
        <dbReference type="ChEBI" id="CHEBI:33019"/>
        <dbReference type="ChEBI" id="CHEBI:59457"/>
        <dbReference type="ChEBI" id="CHEBI:73183"/>
        <dbReference type="EC" id="3.6.1.31"/>
    </reaction>
</comment>
<dbReference type="EMBL" id="JAGTJQ010000007">
    <property type="protein sequence ID" value="KAH7027801.1"/>
    <property type="molecule type" value="Genomic_DNA"/>
</dbReference>
<protein>
    <recommendedName>
        <fullName evidence="19">Histidine biosynthesis trifunctional protein</fullName>
    </recommendedName>
    <domain>
        <recommendedName>
            <fullName evidence="19">Phosphoribosyl-AMP cyclohydrolase</fullName>
            <ecNumber evidence="19">3.5.4.19</ecNumber>
        </recommendedName>
    </domain>
    <domain>
        <recommendedName>
            <fullName evidence="19">Phosphoribosyl-ATP pyrophosphohydrolase</fullName>
            <ecNumber evidence="19">3.6.1.31</ecNumber>
        </recommendedName>
    </domain>
    <domain>
        <recommendedName>
            <fullName evidence="19">Histidinol dehydrogenase</fullName>
            <shortName evidence="19">HDH</shortName>
            <ecNumber evidence="19">1.1.1.23</ecNumber>
        </recommendedName>
    </domain>
</protein>
<dbReference type="InterPro" id="IPR012131">
    <property type="entry name" value="Hstdl_DH"/>
</dbReference>
<dbReference type="NCBIfam" id="TIGR00069">
    <property type="entry name" value="hisD"/>
    <property type="match status" value="1"/>
</dbReference>
<dbReference type="FunFam" id="1.10.287.1080:FF:000002">
    <property type="entry name" value="Histidine biosynthesis bifunctional protein HisIE"/>
    <property type="match status" value="1"/>
</dbReference>
<gene>
    <name evidence="22" type="ORF">B0I36DRAFT_375494</name>
</gene>
<dbReference type="CDD" id="cd06572">
    <property type="entry name" value="Histidinol_dh"/>
    <property type="match status" value="1"/>
</dbReference>
<dbReference type="PRINTS" id="PR00083">
    <property type="entry name" value="HOLDHDRGNASE"/>
</dbReference>
<keyword evidence="10 19" id="KW-0547">Nucleotide-binding</keyword>
<evidence type="ECO:0000256" key="16">
    <source>
        <dbReference type="ARBA" id="ARBA00023102"/>
    </source>
</evidence>
<sequence length="876" mass="93928">METTLPLPFLISVAVPPGLANSEGLSRDEVSCLGAVFFDATSQNLPKLLNLLRQHNASFHTFFDATNLESRDDVVSLLDHGARKVFVQPEQLANFTDFGSRVAPVVTDLKQISAGAESGVLIKDVDPKSADFASLVEASKDAKISTLFVRATEGSSSDELVAASSQLVSAVLIIPSTRLTVKKEEMGSKVYVPSLLARNWKSDRADGLIPTVVCDERGIALGLVYSSQESVGESIKTQTGVYQSRKRGLWYKGASSGDTQELVRISLDCDNDALKFIVKQKGRFCHLEQFGCFGELKGISKLEQTLISRKKSAPEGSYTKRLFSDEKLLRAKIMEEAEELCDAKSPEDVAFEAADLIYFALTKAIGAGVTLADIENNLDAKSLKVKRRPGNAKGQWAAKEGIANGPAEDAKEAAKASTVPLTSEPAAEKHTAPDSDKIVMKRIDVSQSSEADVSAALKRPSQKSADAILNIVTPIINDIRENGDKALLSYTHKFEKATSLTSPVLRAPFPKEMMNLPAETIKAIDVSFENIRKFHAAQKEEKPLQVETMPGVVCSRFSRPIERVGLYVPGGTAVLPSTALMLGVPAMVAGCHKIVLASPPRADGSITPEIVYVAHKVGAESIVLAGGAQAVAAMAYGTESVTKVDKILGPGNQFVTAAKMFVSNDTNAGVSIDMPAGPSEVLVIADRDANPAFVASDLLSQAEHGVDSQVICIAVGMDEQHLTALDDELHKQAMALPRVDIVRGSIAHSVTIIVKDIEEAMRISNDYAPEHLILQIKDAESVVPKVMNAGSVFIGQWTPESVGDYSAGVNHSLPTYGFAKQYSGVNLASFVKHITSSNLTAEGLKNVGDAVMQLAKVEELEAHRRAVSIRLASLNK</sequence>
<keyword evidence="8 19" id="KW-0028">Amino-acid biosynthesis</keyword>
<dbReference type="FunFam" id="3.40.50.1980:FF:000001">
    <property type="entry name" value="Histidinol dehydrogenase"/>
    <property type="match status" value="1"/>
</dbReference>
<reference evidence="22" key="1">
    <citation type="journal article" date="2021" name="Nat. Commun.">
        <title>Genetic determinants of endophytism in the Arabidopsis root mycobiome.</title>
        <authorList>
            <person name="Mesny F."/>
            <person name="Miyauchi S."/>
            <person name="Thiergart T."/>
            <person name="Pickel B."/>
            <person name="Atanasova L."/>
            <person name="Karlsson M."/>
            <person name="Huettel B."/>
            <person name="Barry K.W."/>
            <person name="Haridas S."/>
            <person name="Chen C."/>
            <person name="Bauer D."/>
            <person name="Andreopoulos W."/>
            <person name="Pangilinan J."/>
            <person name="LaButti K."/>
            <person name="Riley R."/>
            <person name="Lipzen A."/>
            <person name="Clum A."/>
            <person name="Drula E."/>
            <person name="Henrissat B."/>
            <person name="Kohler A."/>
            <person name="Grigoriev I.V."/>
            <person name="Martin F.M."/>
            <person name="Hacquard S."/>
        </authorList>
    </citation>
    <scope>NUCLEOTIDE SEQUENCE</scope>
    <source>
        <strain evidence="22">MPI-CAGE-CH-0230</strain>
    </source>
</reference>
<comment type="pathway">
    <text evidence="5">Amino-acid biosynthesis; L-histidine biosynthesis; L-histidine from 5-phospho-alpha-D-ribose 1-diphosphate: step 3/9.</text>
</comment>
<keyword evidence="11 19" id="KW-0378">Hydrolase</keyword>
<dbReference type="CDD" id="cd11546">
    <property type="entry name" value="NTP-PPase_His4"/>
    <property type="match status" value="1"/>
</dbReference>
<dbReference type="Gene3D" id="1.20.5.1300">
    <property type="match status" value="1"/>
</dbReference>
<keyword evidence="9" id="KW-0479">Metal-binding</keyword>
<comment type="catalytic activity">
    <reaction evidence="1 19">
        <text>1-(5-phospho-beta-D-ribosyl)-5'-AMP + H2O = 1-(5-phospho-beta-D-ribosyl)-5-[(5-phospho-beta-D-ribosylamino)methylideneamino]imidazole-4-carboxamide</text>
        <dbReference type="Rhea" id="RHEA:20049"/>
        <dbReference type="ChEBI" id="CHEBI:15377"/>
        <dbReference type="ChEBI" id="CHEBI:58435"/>
        <dbReference type="ChEBI" id="CHEBI:59457"/>
        <dbReference type="EC" id="3.5.4.19"/>
    </reaction>
</comment>
<organism evidence="22 23">
    <name type="scientific">Microdochium trichocladiopsis</name>
    <dbReference type="NCBI Taxonomy" id="1682393"/>
    <lineage>
        <taxon>Eukaryota</taxon>
        <taxon>Fungi</taxon>
        <taxon>Dikarya</taxon>
        <taxon>Ascomycota</taxon>
        <taxon>Pezizomycotina</taxon>
        <taxon>Sordariomycetes</taxon>
        <taxon>Xylariomycetidae</taxon>
        <taxon>Xylariales</taxon>
        <taxon>Microdochiaceae</taxon>
        <taxon>Microdochium</taxon>
    </lineage>
</organism>
<evidence type="ECO:0000256" key="10">
    <source>
        <dbReference type="ARBA" id="ARBA00022741"/>
    </source>
</evidence>
<dbReference type="HAMAP" id="MF_01024">
    <property type="entry name" value="HisD"/>
    <property type="match status" value="1"/>
</dbReference>
<dbReference type="InterPro" id="IPR016298">
    <property type="entry name" value="Histidine_synth_trifunct"/>
</dbReference>
<evidence type="ECO:0000256" key="20">
    <source>
        <dbReference type="SAM" id="MobiDB-lite"/>
    </source>
</evidence>
<accession>A0A9P8Y578</accession>
<dbReference type="GO" id="GO:0005829">
    <property type="term" value="C:cytosol"/>
    <property type="evidence" value="ECO:0007669"/>
    <property type="project" value="TreeGrafter"/>
</dbReference>
<proteinExistence type="inferred from homology"/>
<dbReference type="GO" id="GO:0005524">
    <property type="term" value="F:ATP binding"/>
    <property type="evidence" value="ECO:0007669"/>
    <property type="project" value="UniProtKB-UniRule"/>
</dbReference>
<comment type="pathway">
    <text evidence="6">Amino-acid biosynthesis; L-histidine biosynthesis; L-histidine from 5-phospho-alpha-D-ribose 1-diphosphate: step 2/9.</text>
</comment>
<dbReference type="AlphaFoldDB" id="A0A9P8Y578"/>
<evidence type="ECO:0000256" key="8">
    <source>
        <dbReference type="ARBA" id="ARBA00022605"/>
    </source>
</evidence>
<dbReference type="InterPro" id="IPR038019">
    <property type="entry name" value="PRib_AMP_CycHydrolase_sf"/>
</dbReference>
<evidence type="ECO:0000256" key="6">
    <source>
        <dbReference type="ARBA" id="ARBA00005204"/>
    </source>
</evidence>
<dbReference type="FunFam" id="3.40.50.1980:FF:000050">
    <property type="entry name" value="Histidine biosynthesis trifunctional protein"/>
    <property type="match status" value="1"/>
</dbReference>
<evidence type="ECO:0000256" key="13">
    <source>
        <dbReference type="ARBA" id="ARBA00022840"/>
    </source>
</evidence>
<evidence type="ECO:0000256" key="7">
    <source>
        <dbReference type="ARBA" id="ARBA00008260"/>
    </source>
</evidence>
<dbReference type="NCBIfam" id="TIGR03188">
    <property type="entry name" value="histidine_hisI"/>
    <property type="match status" value="1"/>
</dbReference>
<keyword evidence="23" id="KW-1185">Reference proteome</keyword>
<feature type="region of interest" description="Disordered" evidence="20">
    <location>
        <begin position="394"/>
        <end position="435"/>
    </location>
</feature>
<keyword evidence="12" id="KW-0862">Zinc</keyword>
<dbReference type="GeneID" id="70189917"/>
<evidence type="ECO:0000256" key="11">
    <source>
        <dbReference type="ARBA" id="ARBA00022801"/>
    </source>
</evidence>
<dbReference type="PANTHER" id="PTHR21256">
    <property type="entry name" value="HISTIDINOL DEHYDROGENASE HDH"/>
    <property type="match status" value="1"/>
</dbReference>
<comment type="similarity">
    <text evidence="7 19">In the C-terminal section; belongs to the histidinol dehydrogenase family.</text>
</comment>
<dbReference type="OrthoDB" id="1703565at2759"/>
<evidence type="ECO:0000256" key="3">
    <source>
        <dbReference type="ARBA" id="ARBA00001947"/>
    </source>
</evidence>
<dbReference type="SUPFAM" id="SSF53720">
    <property type="entry name" value="ALDH-like"/>
    <property type="match status" value="1"/>
</dbReference>
<evidence type="ECO:0000256" key="9">
    <source>
        <dbReference type="ARBA" id="ARBA00022723"/>
    </source>
</evidence>
<evidence type="ECO:0000313" key="22">
    <source>
        <dbReference type="EMBL" id="KAH7027801.1"/>
    </source>
</evidence>
<keyword evidence="16 19" id="KW-0368">Histidine biosynthesis</keyword>
<feature type="compositionally biased region" description="Basic and acidic residues" evidence="20">
    <location>
        <begin position="426"/>
        <end position="435"/>
    </location>
</feature>
<evidence type="ECO:0000256" key="4">
    <source>
        <dbReference type="ARBA" id="ARBA00004940"/>
    </source>
</evidence>
<dbReference type="Pfam" id="PF01502">
    <property type="entry name" value="PRA-CH"/>
    <property type="match status" value="1"/>
</dbReference>
<dbReference type="PIRSF" id="PIRSF001257">
    <property type="entry name" value="His_trifunctional"/>
    <property type="match status" value="1"/>
</dbReference>
<evidence type="ECO:0000256" key="12">
    <source>
        <dbReference type="ARBA" id="ARBA00022833"/>
    </source>
</evidence>
<dbReference type="SUPFAM" id="SSF141734">
    <property type="entry name" value="HisI-like"/>
    <property type="match status" value="1"/>
</dbReference>
<dbReference type="GO" id="GO:0004635">
    <property type="term" value="F:phosphoribosyl-AMP cyclohydrolase activity"/>
    <property type="evidence" value="ECO:0007669"/>
    <property type="project" value="UniProtKB-UniRule"/>
</dbReference>
<dbReference type="InterPro" id="IPR001692">
    <property type="entry name" value="Histidinol_DH_CS"/>
</dbReference>
<evidence type="ECO:0000256" key="5">
    <source>
        <dbReference type="ARBA" id="ARBA00005169"/>
    </source>
</evidence>
<evidence type="ECO:0000256" key="19">
    <source>
        <dbReference type="PIRNR" id="PIRNR001257"/>
    </source>
</evidence>
<dbReference type="InterPro" id="IPR016161">
    <property type="entry name" value="Ald_DH/histidinol_DH"/>
</dbReference>
<keyword evidence="13 19" id="KW-0067">ATP-binding</keyword>
<dbReference type="FunFam" id="3.10.20.810:FF:000002">
    <property type="entry name" value="Histidine biosynthesis trifunctional protein"/>
    <property type="match status" value="1"/>
</dbReference>
<dbReference type="PROSITE" id="PS00611">
    <property type="entry name" value="HISOL_DEHYDROGENASE"/>
    <property type="match status" value="1"/>
</dbReference>
<evidence type="ECO:0000256" key="14">
    <source>
        <dbReference type="ARBA" id="ARBA00023002"/>
    </source>
</evidence>
<dbReference type="Pfam" id="PF01503">
    <property type="entry name" value="PRA-PH"/>
    <property type="match status" value="1"/>
</dbReference>
<dbReference type="Gene3D" id="3.40.50.1980">
    <property type="entry name" value="Nitrogenase molybdenum iron protein domain"/>
    <property type="match status" value="2"/>
</dbReference>
<dbReference type="Gene3D" id="3.10.20.810">
    <property type="entry name" value="Phosphoribosyl-AMP cyclohydrolase"/>
    <property type="match status" value="1"/>
</dbReference>
<keyword evidence="15 19" id="KW-0520">NAD</keyword>
<dbReference type="InterPro" id="IPR008179">
    <property type="entry name" value="HisE"/>
</dbReference>
<dbReference type="GO" id="GO:0000105">
    <property type="term" value="P:L-histidine biosynthetic process"/>
    <property type="evidence" value="ECO:0007669"/>
    <property type="project" value="UniProtKB-UniRule"/>
</dbReference>
<evidence type="ECO:0000256" key="17">
    <source>
        <dbReference type="ARBA" id="ARBA00023268"/>
    </source>
</evidence>
<evidence type="ECO:0000256" key="15">
    <source>
        <dbReference type="ARBA" id="ARBA00023027"/>
    </source>
</evidence>
<dbReference type="InterPro" id="IPR021130">
    <property type="entry name" value="PRib-ATP_PPHydrolase-like"/>
</dbReference>
<evidence type="ECO:0000256" key="18">
    <source>
        <dbReference type="ARBA" id="ARBA00049489"/>
    </source>
</evidence>
<dbReference type="EC" id="3.5.4.19" evidence="19"/>
<dbReference type="GO" id="GO:0004636">
    <property type="term" value="F:phosphoribosyl-ATP diphosphatase activity"/>
    <property type="evidence" value="ECO:0007669"/>
    <property type="project" value="UniProtKB-UniRule"/>
</dbReference>
<dbReference type="EC" id="3.6.1.31" evidence="19"/>